<comment type="function">
    <text evidence="2">Might be efficient in the degradation of transiently denatured and unfolded proteins which accumulate in the periplasm following stress conditions.</text>
</comment>
<evidence type="ECO:0000313" key="20">
    <source>
        <dbReference type="Proteomes" id="UP000483379"/>
    </source>
</evidence>
<dbReference type="InterPro" id="IPR041489">
    <property type="entry name" value="PDZ_6"/>
</dbReference>
<feature type="active site" description="Charge relay system" evidence="15">
    <location>
        <position position="143"/>
    </location>
</feature>
<accession>A0A6M0JY05</accession>
<evidence type="ECO:0000259" key="18">
    <source>
        <dbReference type="PROSITE" id="PS50106"/>
    </source>
</evidence>
<dbReference type="AlphaFoldDB" id="A0A6M0JY05"/>
<evidence type="ECO:0000256" key="14">
    <source>
        <dbReference type="ARBA" id="ARBA00032850"/>
    </source>
</evidence>
<evidence type="ECO:0000256" key="15">
    <source>
        <dbReference type="PIRSR" id="PIRSR611782-1"/>
    </source>
</evidence>
<evidence type="ECO:0000256" key="12">
    <source>
        <dbReference type="ARBA" id="ARBA00022825"/>
    </source>
</evidence>
<gene>
    <name evidence="19" type="ORF">G3446_10890</name>
</gene>
<dbReference type="PRINTS" id="PR00834">
    <property type="entry name" value="PROTEASES2C"/>
</dbReference>
<reference evidence="19 20" key="1">
    <citation type="submission" date="2020-02" db="EMBL/GenBank/DDBJ databases">
        <title>Genome sequences of Thiorhodococcus mannitoliphagus and Thiorhodococcus minor, purple sulfur photosynthetic bacteria in the gammaproteobacterial family, Chromatiaceae.</title>
        <authorList>
            <person name="Aviles F.A."/>
            <person name="Meyer T.E."/>
            <person name="Kyndt J.A."/>
        </authorList>
    </citation>
    <scope>NUCLEOTIDE SEQUENCE [LARGE SCALE GENOMIC DNA]</scope>
    <source>
        <strain evidence="19 20">DSM 11518</strain>
    </source>
</reference>
<evidence type="ECO:0000256" key="6">
    <source>
        <dbReference type="ARBA" id="ARBA00013958"/>
    </source>
</evidence>
<dbReference type="EC" id="3.4.21.107" evidence="5"/>
<comment type="catalytic activity">
    <reaction evidence="1">
        <text>Acts on substrates that are at least partially unfolded. The cleavage site P1 residue is normally between a pair of hydrophobic residues, such as Val-|-Val.</text>
        <dbReference type="EC" id="3.4.21.107"/>
    </reaction>
</comment>
<dbReference type="GO" id="GO:0042597">
    <property type="term" value="C:periplasmic space"/>
    <property type="evidence" value="ECO:0007669"/>
    <property type="project" value="UniProtKB-SubCell"/>
</dbReference>
<evidence type="ECO:0000256" key="5">
    <source>
        <dbReference type="ARBA" id="ARBA00013035"/>
    </source>
</evidence>
<dbReference type="EMBL" id="JAAIJQ010000027">
    <property type="protein sequence ID" value="NEV62390.1"/>
    <property type="molecule type" value="Genomic_DNA"/>
</dbReference>
<dbReference type="SUPFAM" id="SSF50494">
    <property type="entry name" value="Trypsin-like serine proteases"/>
    <property type="match status" value="1"/>
</dbReference>
<dbReference type="InterPro" id="IPR001940">
    <property type="entry name" value="Peptidase_S1C"/>
</dbReference>
<dbReference type="PROSITE" id="PS50106">
    <property type="entry name" value="PDZ"/>
    <property type="match status" value="2"/>
</dbReference>
<keyword evidence="11" id="KW-0378">Hydrolase</keyword>
<dbReference type="SUPFAM" id="SSF50156">
    <property type="entry name" value="PDZ domain-like"/>
    <property type="match status" value="2"/>
</dbReference>
<keyword evidence="7 19" id="KW-0645">Protease</keyword>
<dbReference type="GO" id="GO:0004252">
    <property type="term" value="F:serine-type endopeptidase activity"/>
    <property type="evidence" value="ECO:0007669"/>
    <property type="project" value="InterPro"/>
</dbReference>
<feature type="domain" description="PDZ" evidence="18">
    <location>
        <begin position="377"/>
        <end position="438"/>
    </location>
</feature>
<feature type="active site" description="Charge relay system" evidence="15">
    <location>
        <position position="113"/>
    </location>
</feature>
<dbReference type="InterPro" id="IPR009003">
    <property type="entry name" value="Peptidase_S1_PA"/>
</dbReference>
<dbReference type="InterPro" id="IPR036034">
    <property type="entry name" value="PDZ_sf"/>
</dbReference>
<evidence type="ECO:0000256" key="4">
    <source>
        <dbReference type="ARBA" id="ARBA00010541"/>
    </source>
</evidence>
<evidence type="ECO:0000256" key="7">
    <source>
        <dbReference type="ARBA" id="ARBA00022670"/>
    </source>
</evidence>
<feature type="binding site" evidence="16">
    <location>
        <position position="143"/>
    </location>
    <ligand>
        <name>substrate</name>
    </ligand>
</feature>
<sequence>MRATPKLSIALTALLCCALAPGLALSRELPDFTGLVSENGPAVVNISTKQSASVSQSLRGFSVPDLPEDSPLNDFFRHFFGEEGEIPDDTFQSRSLGSGFFVSQDGYVLTNSHVVEGADEIIVRTSDRREFVASLIGIDKRSDIALLKVDGENLPAAKIGSSKDLQVGEWVLAIGSPFGFESSATAGIVSAKGRSLPSENYVPFIQTDVAINPGNSGGPLFNLSGEVIGVNSQIYSRTGGFMGLSFAIPIDVAMDVVSQLKTKGRVSRGWLGVLIQDVTRELAESFGMDQPKGALVAQVLPDSPAAAADMRPGDVILRYNGTEILASSSLPPLVGETAVGATASLDVLRSGKRVQLKVRIGELPEEEALASSGGAPEQEAANRLGIVVRDLTPEQRKQLGAEKGGVLVESLEAGPADQAGLNVGDVILMLDNQPVSSIADFNRILAGIDPGRSVATLVQRGEGRMFYAIKVPKE</sequence>
<dbReference type="Pfam" id="PF13180">
    <property type="entry name" value="PDZ_2"/>
    <property type="match status" value="1"/>
</dbReference>
<evidence type="ECO:0000256" key="13">
    <source>
        <dbReference type="ARBA" id="ARBA00023016"/>
    </source>
</evidence>
<protein>
    <recommendedName>
        <fullName evidence="6">Probable periplasmic serine endoprotease DegP-like</fullName>
        <ecNumber evidence="5">3.4.21.107</ecNumber>
    </recommendedName>
    <alternativeName>
        <fullName evidence="14">Protease Do</fullName>
    </alternativeName>
</protein>
<organism evidence="19 20">
    <name type="scientific">Thiorhodococcus minor</name>
    <dbReference type="NCBI Taxonomy" id="57489"/>
    <lineage>
        <taxon>Bacteria</taxon>
        <taxon>Pseudomonadati</taxon>
        <taxon>Pseudomonadota</taxon>
        <taxon>Gammaproteobacteria</taxon>
        <taxon>Chromatiales</taxon>
        <taxon>Chromatiaceae</taxon>
        <taxon>Thiorhodococcus</taxon>
    </lineage>
</organism>
<feature type="domain" description="PDZ" evidence="18">
    <location>
        <begin position="265"/>
        <end position="324"/>
    </location>
</feature>
<evidence type="ECO:0000256" key="8">
    <source>
        <dbReference type="ARBA" id="ARBA00022729"/>
    </source>
</evidence>
<feature type="signal peptide" evidence="17">
    <location>
        <begin position="1"/>
        <end position="26"/>
    </location>
</feature>
<dbReference type="NCBIfam" id="TIGR02037">
    <property type="entry name" value="degP_htrA_DO"/>
    <property type="match status" value="1"/>
</dbReference>
<dbReference type="Pfam" id="PF17820">
    <property type="entry name" value="PDZ_6"/>
    <property type="match status" value="1"/>
</dbReference>
<dbReference type="Gene3D" id="2.30.42.10">
    <property type="match status" value="2"/>
</dbReference>
<name>A0A6M0JY05_9GAMM</name>
<evidence type="ECO:0000256" key="16">
    <source>
        <dbReference type="PIRSR" id="PIRSR611782-2"/>
    </source>
</evidence>
<evidence type="ECO:0000256" key="2">
    <source>
        <dbReference type="ARBA" id="ARBA00002610"/>
    </source>
</evidence>
<dbReference type="PANTHER" id="PTHR22939:SF130">
    <property type="entry name" value="PERIPLASMIC SERINE ENDOPROTEASE DEGP-LIKE-RELATED"/>
    <property type="match status" value="1"/>
</dbReference>
<feature type="binding site" evidence="16">
    <location>
        <position position="113"/>
    </location>
    <ligand>
        <name>substrate</name>
    </ligand>
</feature>
<dbReference type="PANTHER" id="PTHR22939">
    <property type="entry name" value="SERINE PROTEASE FAMILY S1C HTRA-RELATED"/>
    <property type="match status" value="1"/>
</dbReference>
<keyword evidence="13" id="KW-0346">Stress response</keyword>
<comment type="similarity">
    <text evidence="4">Belongs to the peptidase S1C family.</text>
</comment>
<keyword evidence="8 17" id="KW-0732">Signal</keyword>
<evidence type="ECO:0000313" key="19">
    <source>
        <dbReference type="EMBL" id="NEV62390.1"/>
    </source>
</evidence>
<evidence type="ECO:0000256" key="10">
    <source>
        <dbReference type="ARBA" id="ARBA00022764"/>
    </source>
</evidence>
<dbReference type="SMART" id="SM00228">
    <property type="entry name" value="PDZ"/>
    <property type="match status" value="2"/>
</dbReference>
<dbReference type="Proteomes" id="UP000483379">
    <property type="component" value="Unassembled WGS sequence"/>
</dbReference>
<dbReference type="CDD" id="cd10839">
    <property type="entry name" value="cpPDZ1_DegP-like"/>
    <property type="match status" value="1"/>
</dbReference>
<evidence type="ECO:0000256" key="3">
    <source>
        <dbReference type="ARBA" id="ARBA00004418"/>
    </source>
</evidence>
<comment type="subcellular location">
    <subcellularLocation>
        <location evidence="3">Periplasm</location>
    </subcellularLocation>
</comment>
<dbReference type="InterPro" id="IPR001478">
    <property type="entry name" value="PDZ"/>
</dbReference>
<feature type="active site" description="Charge relay system" evidence="15">
    <location>
        <position position="216"/>
    </location>
</feature>
<keyword evidence="20" id="KW-1185">Reference proteome</keyword>
<evidence type="ECO:0000256" key="9">
    <source>
        <dbReference type="ARBA" id="ARBA00022737"/>
    </source>
</evidence>
<dbReference type="Pfam" id="PF13365">
    <property type="entry name" value="Trypsin_2"/>
    <property type="match status" value="1"/>
</dbReference>
<dbReference type="RefSeq" id="WP_164452859.1">
    <property type="nucleotide sequence ID" value="NZ_JAAIJQ010000027.1"/>
</dbReference>
<dbReference type="FunFam" id="2.40.10.120:FF:000007">
    <property type="entry name" value="Periplasmic serine endoprotease DegP-like"/>
    <property type="match status" value="1"/>
</dbReference>
<dbReference type="GO" id="GO:0006508">
    <property type="term" value="P:proteolysis"/>
    <property type="evidence" value="ECO:0007669"/>
    <property type="project" value="UniProtKB-KW"/>
</dbReference>
<evidence type="ECO:0000256" key="11">
    <source>
        <dbReference type="ARBA" id="ARBA00022801"/>
    </source>
</evidence>
<keyword evidence="12" id="KW-0720">Serine protease</keyword>
<dbReference type="InterPro" id="IPR011782">
    <property type="entry name" value="Pept_S1C_Do"/>
</dbReference>
<keyword evidence="9" id="KW-0677">Repeat</keyword>
<feature type="chain" id="PRO_5038426018" description="Probable periplasmic serine endoprotease DegP-like" evidence="17">
    <location>
        <begin position="27"/>
        <end position="474"/>
    </location>
</feature>
<proteinExistence type="inferred from homology"/>
<dbReference type="Gene3D" id="2.40.10.120">
    <property type="match status" value="1"/>
</dbReference>
<evidence type="ECO:0000256" key="17">
    <source>
        <dbReference type="SAM" id="SignalP"/>
    </source>
</evidence>
<feature type="binding site" evidence="16">
    <location>
        <begin position="214"/>
        <end position="216"/>
    </location>
    <ligand>
        <name>substrate</name>
    </ligand>
</feature>
<evidence type="ECO:0000256" key="1">
    <source>
        <dbReference type="ARBA" id="ARBA00001772"/>
    </source>
</evidence>
<comment type="caution">
    <text evidence="19">The sequence shown here is derived from an EMBL/GenBank/DDBJ whole genome shotgun (WGS) entry which is preliminary data.</text>
</comment>
<keyword evidence="10" id="KW-0574">Periplasm</keyword>